<keyword evidence="10" id="KW-1185">Reference proteome</keyword>
<comment type="cofactor">
    <cofactor evidence="1">
        <name>Mg(2+)</name>
        <dbReference type="ChEBI" id="CHEBI:18420"/>
    </cofactor>
</comment>
<dbReference type="STRING" id="762903.Pedsa_2332"/>
<dbReference type="SUPFAM" id="SSF88723">
    <property type="entry name" value="PIN domain-like"/>
    <property type="match status" value="1"/>
</dbReference>
<dbReference type="InterPro" id="IPR050556">
    <property type="entry name" value="Type_II_TA_system_RNase"/>
</dbReference>
<dbReference type="EMBL" id="CP002545">
    <property type="protein sequence ID" value="ADY52880.1"/>
    <property type="molecule type" value="Genomic_DNA"/>
</dbReference>
<dbReference type="Pfam" id="PF01850">
    <property type="entry name" value="PIN"/>
    <property type="match status" value="1"/>
</dbReference>
<evidence type="ECO:0000256" key="3">
    <source>
        <dbReference type="ARBA" id="ARBA00022722"/>
    </source>
</evidence>
<evidence type="ECO:0000256" key="1">
    <source>
        <dbReference type="ARBA" id="ARBA00001946"/>
    </source>
</evidence>
<keyword evidence="4" id="KW-0479">Metal-binding</keyword>
<proteinExistence type="inferred from homology"/>
<name>F0SD94_PSESL</name>
<keyword evidence="2" id="KW-1277">Toxin-antitoxin system</keyword>
<evidence type="ECO:0000256" key="6">
    <source>
        <dbReference type="ARBA" id="ARBA00022842"/>
    </source>
</evidence>
<reference evidence="9 10" key="1">
    <citation type="journal article" date="2011" name="Stand. Genomic Sci.">
        <title>Complete genome sequence of the gliding, heparinolytic Pedobacter saltans type strain (113).</title>
        <authorList>
            <person name="Liolios K."/>
            <person name="Sikorski J."/>
            <person name="Lu M."/>
            <person name="Nolan M."/>
            <person name="Lapidus A."/>
            <person name="Lucas S."/>
            <person name="Hammon N."/>
            <person name="Deshpande S."/>
            <person name="Cheng J.F."/>
            <person name="Tapia R."/>
            <person name="Han C."/>
            <person name="Goodwin L."/>
            <person name="Pitluck S."/>
            <person name="Huntemann M."/>
            <person name="Ivanova N."/>
            <person name="Pagani I."/>
            <person name="Mavromatis K."/>
            <person name="Ovchinikova G."/>
            <person name="Pati A."/>
            <person name="Chen A."/>
            <person name="Palaniappan K."/>
            <person name="Land M."/>
            <person name="Hauser L."/>
            <person name="Brambilla E.M."/>
            <person name="Kotsyurbenko O."/>
            <person name="Rohde M."/>
            <person name="Tindall B.J."/>
            <person name="Abt B."/>
            <person name="Goker M."/>
            <person name="Detter J.C."/>
            <person name="Woyke T."/>
            <person name="Bristow J."/>
            <person name="Eisen J.A."/>
            <person name="Markowitz V."/>
            <person name="Hugenholtz P."/>
            <person name="Klenk H.P."/>
            <person name="Kyrpides N.C."/>
        </authorList>
    </citation>
    <scope>NUCLEOTIDE SEQUENCE [LARGE SCALE GENOMIC DNA]</scope>
    <source>
        <strain evidence="10">ATCC 51119 / DSM 12145 / JCM 21818 / LMG 10337 / NBRC 100064 / NCIMB 13643</strain>
    </source>
</reference>
<dbReference type="AlphaFoldDB" id="F0SD94"/>
<comment type="similarity">
    <text evidence="7">Belongs to the PINc/VapC protein family.</text>
</comment>
<dbReference type="GO" id="GO:0046872">
    <property type="term" value="F:metal ion binding"/>
    <property type="evidence" value="ECO:0007669"/>
    <property type="project" value="UniProtKB-KW"/>
</dbReference>
<dbReference type="OrthoDB" id="676982at2"/>
<organism evidence="9 10">
    <name type="scientific">Pseudopedobacter saltans (strain ATCC 51119 / DSM 12145 / JCM 21818 / CCUG 39354 / LMG 10337 / NBRC 100064 / NCIMB 13643)</name>
    <name type="common">Pedobacter saltans</name>
    <dbReference type="NCBI Taxonomy" id="762903"/>
    <lineage>
        <taxon>Bacteria</taxon>
        <taxon>Pseudomonadati</taxon>
        <taxon>Bacteroidota</taxon>
        <taxon>Sphingobacteriia</taxon>
        <taxon>Sphingobacteriales</taxon>
        <taxon>Sphingobacteriaceae</taxon>
        <taxon>Pseudopedobacter</taxon>
    </lineage>
</organism>
<reference evidence="10" key="2">
    <citation type="submission" date="2011-02" db="EMBL/GenBank/DDBJ databases">
        <title>The complete genome of Pedobacter saltans DSM 12145.</title>
        <authorList>
            <consortium name="US DOE Joint Genome Institute (JGI-PGF)"/>
            <person name="Lucas S."/>
            <person name="Copeland A."/>
            <person name="Lapidus A."/>
            <person name="Bruce D."/>
            <person name="Goodwin L."/>
            <person name="Pitluck S."/>
            <person name="Kyrpides N."/>
            <person name="Mavromatis K."/>
            <person name="Pagani I."/>
            <person name="Ivanova N."/>
            <person name="Ovchinnikova G."/>
            <person name="Lu M."/>
            <person name="Detter J.C."/>
            <person name="Han C."/>
            <person name="Land M."/>
            <person name="Hauser L."/>
            <person name="Markowitz V."/>
            <person name="Cheng J.-F."/>
            <person name="Hugenholtz P."/>
            <person name="Woyke T."/>
            <person name="Wu D."/>
            <person name="Tindall B."/>
            <person name="Pomrenke H.G."/>
            <person name="Brambilla E."/>
            <person name="Klenk H.-P."/>
            <person name="Eisen J.A."/>
        </authorList>
    </citation>
    <scope>NUCLEOTIDE SEQUENCE [LARGE SCALE GENOMIC DNA]</scope>
    <source>
        <strain evidence="10">ATCC 51119 / DSM 12145 / JCM 21818 / LMG 10337 / NBRC 100064 / NCIMB 13643</strain>
    </source>
</reference>
<gene>
    <name evidence="9" type="ordered locus">Pedsa_2332</name>
</gene>
<keyword evidence="6" id="KW-0460">Magnesium</keyword>
<dbReference type="HOGENOM" id="CLU_118482_0_0_10"/>
<feature type="domain" description="PIN" evidence="8">
    <location>
        <begin position="5"/>
        <end position="119"/>
    </location>
</feature>
<keyword evidence="3" id="KW-0540">Nuclease</keyword>
<evidence type="ECO:0000259" key="8">
    <source>
        <dbReference type="Pfam" id="PF01850"/>
    </source>
</evidence>
<evidence type="ECO:0000256" key="7">
    <source>
        <dbReference type="ARBA" id="ARBA00038093"/>
    </source>
</evidence>
<keyword evidence="5" id="KW-0378">Hydrolase</keyword>
<sequence length="131" mass="15236">MAKRYLIDTSAVIKYINNSLSPKGLSLLDKIVDKECLLSFITEIELQVWNPNNQENIEVYKIFVENSSIYYVDDQVIKETIRIRKLYNIKIPDAIIAATAIVNKLILVSDNDKDFLRIPEIKYFNPNRIDI</sequence>
<dbReference type="eggNOG" id="COG1487">
    <property type="taxonomic scope" value="Bacteria"/>
</dbReference>
<evidence type="ECO:0000313" key="10">
    <source>
        <dbReference type="Proteomes" id="UP000000310"/>
    </source>
</evidence>
<dbReference type="CDD" id="cd18738">
    <property type="entry name" value="PIN_VapC4-5_FitB-like"/>
    <property type="match status" value="1"/>
</dbReference>
<dbReference type="InterPro" id="IPR002716">
    <property type="entry name" value="PIN_dom"/>
</dbReference>
<dbReference type="PANTHER" id="PTHR33653">
    <property type="entry name" value="RIBONUCLEASE VAPC2"/>
    <property type="match status" value="1"/>
</dbReference>
<protein>
    <submittedName>
        <fullName evidence="9">PilT protein domain protein</fullName>
    </submittedName>
</protein>
<dbReference type="Gene3D" id="3.40.50.1010">
    <property type="entry name" value="5'-nuclease"/>
    <property type="match status" value="1"/>
</dbReference>
<dbReference type="GO" id="GO:0016787">
    <property type="term" value="F:hydrolase activity"/>
    <property type="evidence" value="ECO:0007669"/>
    <property type="project" value="UniProtKB-KW"/>
</dbReference>
<evidence type="ECO:0000313" key="9">
    <source>
        <dbReference type="EMBL" id="ADY52880.1"/>
    </source>
</evidence>
<evidence type="ECO:0000256" key="4">
    <source>
        <dbReference type="ARBA" id="ARBA00022723"/>
    </source>
</evidence>
<dbReference type="Proteomes" id="UP000000310">
    <property type="component" value="Chromosome"/>
</dbReference>
<accession>F0SD94</accession>
<dbReference type="InterPro" id="IPR029060">
    <property type="entry name" value="PIN-like_dom_sf"/>
</dbReference>
<evidence type="ECO:0000256" key="5">
    <source>
        <dbReference type="ARBA" id="ARBA00022801"/>
    </source>
</evidence>
<dbReference type="GO" id="GO:0004518">
    <property type="term" value="F:nuclease activity"/>
    <property type="evidence" value="ECO:0007669"/>
    <property type="project" value="UniProtKB-KW"/>
</dbReference>
<evidence type="ECO:0000256" key="2">
    <source>
        <dbReference type="ARBA" id="ARBA00022649"/>
    </source>
</evidence>
<dbReference type="KEGG" id="psn:Pedsa_2332"/>
<dbReference type="RefSeq" id="WP_013633366.1">
    <property type="nucleotide sequence ID" value="NC_015177.1"/>
</dbReference>
<dbReference type="PANTHER" id="PTHR33653:SF1">
    <property type="entry name" value="RIBONUCLEASE VAPC2"/>
    <property type="match status" value="1"/>
</dbReference>